<dbReference type="PROSITE" id="PS50949">
    <property type="entry name" value="HTH_GNTR"/>
    <property type="match status" value="1"/>
</dbReference>
<evidence type="ECO:0000256" key="2">
    <source>
        <dbReference type="ARBA" id="ARBA00023125"/>
    </source>
</evidence>
<evidence type="ECO:0000313" key="6">
    <source>
        <dbReference type="EMBL" id="RKF05408.1"/>
    </source>
</evidence>
<dbReference type="EMBL" id="QFWV02000009">
    <property type="protein sequence ID" value="RKF05408.1"/>
    <property type="molecule type" value="Genomic_DNA"/>
</dbReference>
<keyword evidence="2" id="KW-0238">DNA-binding</keyword>
<feature type="compositionally biased region" description="Basic and acidic residues" evidence="4">
    <location>
        <begin position="235"/>
        <end position="246"/>
    </location>
</feature>
<protein>
    <submittedName>
        <fullName evidence="6">GntR family transcriptional regulator</fullName>
    </submittedName>
</protein>
<dbReference type="SUPFAM" id="SSF46785">
    <property type="entry name" value="Winged helix' DNA-binding domain"/>
    <property type="match status" value="1"/>
</dbReference>
<dbReference type="CDD" id="cd07377">
    <property type="entry name" value="WHTH_GntR"/>
    <property type="match status" value="1"/>
</dbReference>
<dbReference type="PANTHER" id="PTHR43537:SF45">
    <property type="entry name" value="GNTR FAMILY REGULATORY PROTEIN"/>
    <property type="match status" value="1"/>
</dbReference>
<gene>
    <name evidence="6" type="ORF">DEM25_016560</name>
</gene>
<dbReference type="SUPFAM" id="SSF48008">
    <property type="entry name" value="GntR ligand-binding domain-like"/>
    <property type="match status" value="1"/>
</dbReference>
<dbReference type="RefSeq" id="WP_109768424.1">
    <property type="nucleotide sequence ID" value="NZ_CP159474.1"/>
</dbReference>
<feature type="region of interest" description="Disordered" evidence="4">
    <location>
        <begin position="226"/>
        <end position="246"/>
    </location>
</feature>
<proteinExistence type="predicted"/>
<accession>A0A3A8A7R9</accession>
<keyword evidence="7" id="KW-1185">Reference proteome</keyword>
<evidence type="ECO:0000256" key="3">
    <source>
        <dbReference type="ARBA" id="ARBA00023163"/>
    </source>
</evidence>
<evidence type="ECO:0000256" key="1">
    <source>
        <dbReference type="ARBA" id="ARBA00023015"/>
    </source>
</evidence>
<dbReference type="InterPro" id="IPR036390">
    <property type="entry name" value="WH_DNA-bd_sf"/>
</dbReference>
<dbReference type="PANTHER" id="PTHR43537">
    <property type="entry name" value="TRANSCRIPTIONAL REGULATOR, GNTR FAMILY"/>
    <property type="match status" value="1"/>
</dbReference>
<sequence>MPRPETYRALFDPASVFAEATIDTSRPIAPQVYDMLRTRIIDNRLPPGAVISEAETARLCAVSRTPVRAAIQNLASEGLVQVRPQVGTVVAPLDEARLNEAVFVRAAIECAVVRHLAETGADLTGLEPLLAAQFRAAEHDDYMTFFRHDEAFHAALAGLAGVPNAWGLIQSMKAHVDRQRLALMSSIKGRSMAAYREHLAVLDAISAGEADAAEARMRAHIHSVLETGGASGHDPVQDGDRRLRVP</sequence>
<organism evidence="6 7">
    <name type="scientific">Oceaniradius stylonematis</name>
    <dbReference type="NCBI Taxonomy" id="2184161"/>
    <lineage>
        <taxon>Bacteria</taxon>
        <taxon>Pseudomonadati</taxon>
        <taxon>Pseudomonadota</taxon>
        <taxon>Alphaproteobacteria</taxon>
        <taxon>Hyphomicrobiales</taxon>
        <taxon>Ahrensiaceae</taxon>
        <taxon>Oceaniradius</taxon>
    </lineage>
</organism>
<dbReference type="PRINTS" id="PR00035">
    <property type="entry name" value="HTHGNTR"/>
</dbReference>
<dbReference type="Gene3D" id="1.10.10.10">
    <property type="entry name" value="Winged helix-like DNA-binding domain superfamily/Winged helix DNA-binding domain"/>
    <property type="match status" value="1"/>
</dbReference>
<dbReference type="InterPro" id="IPR000524">
    <property type="entry name" value="Tscrpt_reg_HTH_GntR"/>
</dbReference>
<dbReference type="AlphaFoldDB" id="A0A3A8A7R9"/>
<keyword evidence="3" id="KW-0804">Transcription</keyword>
<evidence type="ECO:0000256" key="4">
    <source>
        <dbReference type="SAM" id="MobiDB-lite"/>
    </source>
</evidence>
<dbReference type="GO" id="GO:0003677">
    <property type="term" value="F:DNA binding"/>
    <property type="evidence" value="ECO:0007669"/>
    <property type="project" value="UniProtKB-KW"/>
</dbReference>
<dbReference type="Pfam" id="PF00392">
    <property type="entry name" value="GntR"/>
    <property type="match status" value="1"/>
</dbReference>
<comment type="caution">
    <text evidence="6">The sequence shown here is derived from an EMBL/GenBank/DDBJ whole genome shotgun (WGS) entry which is preliminary data.</text>
</comment>
<dbReference type="Gene3D" id="1.20.120.530">
    <property type="entry name" value="GntR ligand-binding domain-like"/>
    <property type="match status" value="1"/>
</dbReference>
<dbReference type="SMART" id="SM00345">
    <property type="entry name" value="HTH_GNTR"/>
    <property type="match status" value="1"/>
</dbReference>
<name>A0A3A8A7R9_9HYPH</name>
<dbReference type="GO" id="GO:0003700">
    <property type="term" value="F:DNA-binding transcription factor activity"/>
    <property type="evidence" value="ECO:0007669"/>
    <property type="project" value="InterPro"/>
</dbReference>
<dbReference type="InterPro" id="IPR008920">
    <property type="entry name" value="TF_FadR/GntR_C"/>
</dbReference>
<feature type="domain" description="HTH gntR-type" evidence="5">
    <location>
        <begin position="26"/>
        <end position="93"/>
    </location>
</feature>
<dbReference type="InterPro" id="IPR036388">
    <property type="entry name" value="WH-like_DNA-bd_sf"/>
</dbReference>
<reference evidence="6 7" key="1">
    <citation type="journal article" date="2018" name="Int. J. Syst. Bacteriol.">
        <title>Oceaniradius stylonemae gen. nov., sp. nov., isolated from a red alga, Stylonema cornu-cervi.</title>
        <authorList>
            <person name="Jeong S."/>
        </authorList>
    </citation>
    <scope>NUCLEOTIDE SEQUENCE [LARGE SCALE GENOMIC DNA]</scope>
    <source>
        <strain evidence="6 7">StC1</strain>
    </source>
</reference>
<evidence type="ECO:0000313" key="7">
    <source>
        <dbReference type="Proteomes" id="UP000246132"/>
    </source>
</evidence>
<dbReference type="SMART" id="SM00895">
    <property type="entry name" value="FCD"/>
    <property type="match status" value="1"/>
</dbReference>
<dbReference type="Pfam" id="PF07729">
    <property type="entry name" value="FCD"/>
    <property type="match status" value="1"/>
</dbReference>
<keyword evidence="1" id="KW-0805">Transcription regulation</keyword>
<dbReference type="InterPro" id="IPR011711">
    <property type="entry name" value="GntR_C"/>
</dbReference>
<dbReference type="Proteomes" id="UP000246132">
    <property type="component" value="Unassembled WGS sequence"/>
</dbReference>
<dbReference type="OrthoDB" id="9788098at2"/>
<evidence type="ECO:0000259" key="5">
    <source>
        <dbReference type="PROSITE" id="PS50949"/>
    </source>
</evidence>